<evidence type="ECO:0000256" key="1">
    <source>
        <dbReference type="ARBA" id="ARBA00004123"/>
    </source>
</evidence>
<keyword evidence="8" id="KW-1185">Reference proteome</keyword>
<dbReference type="Proteomes" id="UP001558652">
    <property type="component" value="Unassembled WGS sequence"/>
</dbReference>
<comment type="similarity">
    <text evidence="2">Belongs to the DNA polymerase alpha subunit B family.</text>
</comment>
<comment type="subcellular location">
    <subcellularLocation>
        <location evidence="1">Nucleus</location>
    </subcellularLocation>
</comment>
<dbReference type="GO" id="GO:0005634">
    <property type="term" value="C:nucleus"/>
    <property type="evidence" value="ECO:0007669"/>
    <property type="project" value="UniProtKB-SubCell"/>
</dbReference>
<evidence type="ECO:0000256" key="3">
    <source>
        <dbReference type="ARBA" id="ARBA00018596"/>
    </source>
</evidence>
<dbReference type="AlphaFoldDB" id="A0ABD0XSW1"/>
<evidence type="ECO:0000313" key="8">
    <source>
        <dbReference type="Proteomes" id="UP001558652"/>
    </source>
</evidence>
<feature type="domain" description="DNA polymerase alpha/delta/epsilon subunit B" evidence="6">
    <location>
        <begin position="52"/>
        <end position="253"/>
    </location>
</feature>
<dbReference type="EMBL" id="JBFDAA010000023">
    <property type="protein sequence ID" value="KAL1110259.1"/>
    <property type="molecule type" value="Genomic_DNA"/>
</dbReference>
<evidence type="ECO:0000313" key="7">
    <source>
        <dbReference type="EMBL" id="KAL1110259.1"/>
    </source>
</evidence>
<evidence type="ECO:0000256" key="2">
    <source>
        <dbReference type="ARBA" id="ARBA00007299"/>
    </source>
</evidence>
<evidence type="ECO:0000256" key="4">
    <source>
        <dbReference type="ARBA" id="ARBA00022705"/>
    </source>
</evidence>
<name>A0ABD0XSW1_9HEMI</name>
<dbReference type="Gene3D" id="3.60.21.60">
    <property type="match status" value="2"/>
</dbReference>
<gene>
    <name evidence="7" type="ORF">AAG570_008336</name>
</gene>
<keyword evidence="5" id="KW-0539">Nucleus</keyword>
<comment type="caution">
    <text evidence="7">The sequence shown here is derived from an EMBL/GenBank/DDBJ whole genome shotgun (WGS) entry which is preliminary data.</text>
</comment>
<reference evidence="7 8" key="1">
    <citation type="submission" date="2024-07" db="EMBL/GenBank/DDBJ databases">
        <title>Chromosome-level genome assembly of the water stick insect Ranatra chinensis (Heteroptera: Nepidae).</title>
        <authorList>
            <person name="Liu X."/>
        </authorList>
    </citation>
    <scope>NUCLEOTIDE SEQUENCE [LARGE SCALE GENOMIC DNA]</scope>
    <source>
        <strain evidence="7">Cailab_2021Rc</strain>
        <tissue evidence="7">Muscle</tissue>
    </source>
</reference>
<protein>
    <recommendedName>
        <fullName evidence="3">DNA polymerase alpha subunit B</fullName>
    </recommendedName>
</protein>
<dbReference type="InterPro" id="IPR007185">
    <property type="entry name" value="DNA_pol_a/d/e_bsu"/>
</dbReference>
<dbReference type="GO" id="GO:0006260">
    <property type="term" value="P:DNA replication"/>
    <property type="evidence" value="ECO:0007669"/>
    <property type="project" value="UniProtKB-KW"/>
</dbReference>
<organism evidence="7 8">
    <name type="scientific">Ranatra chinensis</name>
    <dbReference type="NCBI Taxonomy" id="642074"/>
    <lineage>
        <taxon>Eukaryota</taxon>
        <taxon>Metazoa</taxon>
        <taxon>Ecdysozoa</taxon>
        <taxon>Arthropoda</taxon>
        <taxon>Hexapoda</taxon>
        <taxon>Insecta</taxon>
        <taxon>Pterygota</taxon>
        <taxon>Neoptera</taxon>
        <taxon>Paraneoptera</taxon>
        <taxon>Hemiptera</taxon>
        <taxon>Heteroptera</taxon>
        <taxon>Panheteroptera</taxon>
        <taxon>Nepomorpha</taxon>
        <taxon>Nepidae</taxon>
        <taxon>Ranatrinae</taxon>
        <taxon>Ranatra</taxon>
    </lineage>
</organism>
<dbReference type="InterPro" id="IPR016722">
    <property type="entry name" value="DNA_pol_alpha_bsu"/>
</dbReference>
<dbReference type="PANTHER" id="PTHR23061">
    <property type="entry name" value="DNA POLYMERASE 2 ALPHA 70 KDA SUBUNIT"/>
    <property type="match status" value="1"/>
</dbReference>
<sequence>MSHLDEFSLFPGQIIVFEGKLIDKNIIATKLYTSATLPQLDSAPNITVPLQILVASGPFTHLDTMSYEPLNDLLDYVSLHQPNFLFLIGPIMDASHDNVKNGDVAELFSLYHSRLLDTISQQLSHTKVFYISSSKDVFSIPVYPTPPPTYPEGQDKPKVTVLPDPSLLNINGCIMGITATDTLLHLGKKEISKSEGNRLGRLAGHLLQQCSFYPLYPPDPDVILDLNLWSQYTRLPVTPHILVTPSGLHHFIKVVEGCIVVNPERLAKGLVGGTFASIEVRPKVGEEKWSPSSHISVQIVKI</sequence>
<keyword evidence="4" id="KW-0235">DNA replication</keyword>
<evidence type="ECO:0000259" key="6">
    <source>
        <dbReference type="Pfam" id="PF04042"/>
    </source>
</evidence>
<dbReference type="PANTHER" id="PTHR23061:SF12">
    <property type="entry name" value="DNA POLYMERASE ALPHA SUBUNIT B"/>
    <property type="match status" value="1"/>
</dbReference>
<accession>A0ABD0XSW1</accession>
<evidence type="ECO:0000256" key="5">
    <source>
        <dbReference type="ARBA" id="ARBA00023242"/>
    </source>
</evidence>
<proteinExistence type="inferred from homology"/>
<dbReference type="Pfam" id="PF04042">
    <property type="entry name" value="DNA_pol_E_B"/>
    <property type="match status" value="1"/>
</dbReference>